<gene>
    <name evidence="1" type="ORF">PYW08_015629</name>
</gene>
<dbReference type="Proteomes" id="UP001231649">
    <property type="component" value="Chromosome 7"/>
</dbReference>
<evidence type="ECO:0000313" key="2">
    <source>
        <dbReference type="Proteomes" id="UP001231649"/>
    </source>
</evidence>
<reference evidence="1" key="1">
    <citation type="submission" date="2023-03" db="EMBL/GenBank/DDBJ databases">
        <title>Chromosome-level genomes of two armyworms, Mythimna separata and Mythimna loreyi, provide insights into the biosynthesis and reception of sex pheromones.</title>
        <authorList>
            <person name="Zhao H."/>
        </authorList>
    </citation>
    <scope>NUCLEOTIDE SEQUENCE</scope>
    <source>
        <strain evidence="1">BeijingLab</strain>
    </source>
</reference>
<sequence>MPNVKRTPPAKSTNVNLARELSHSDSEVSLSPQRNITSRSKRPRVESSSKKSDSKKQESSNNDVSLELIMSTLTAMKTQQEVTFAKIFSEMSDVKEKVLQIQKTNLEIEKLMEYMYNHYEELKLQILDLEKTRDEYSFAINKLEKQLQDIKYSSRSSTVEIRNIPNKENETVEDLINIVSLIGKTIDFKGSTSEIRDIYRLPAKQGTNKTIVAEFSTVHTKTSYLSAARNFNKSRRLEDKLNTQIVGINGDLKPIYVDEYLPGTMKKLFLQSRDFAKKKWFQILLDFEWQDPATQGNRVQRNLRCQIGGLSSKHLEKNMTTRPMLQYVHFSFSRYLLLKNTTRMP</sequence>
<protein>
    <submittedName>
        <fullName evidence="1">Uncharacterized protein</fullName>
    </submittedName>
</protein>
<name>A0ACC2QXB8_9NEOP</name>
<dbReference type="EMBL" id="CM056783">
    <property type="protein sequence ID" value="KAJ8727232.1"/>
    <property type="molecule type" value="Genomic_DNA"/>
</dbReference>
<keyword evidence="2" id="KW-1185">Reference proteome</keyword>
<proteinExistence type="predicted"/>
<evidence type="ECO:0000313" key="1">
    <source>
        <dbReference type="EMBL" id="KAJ8727232.1"/>
    </source>
</evidence>
<organism evidence="1 2">
    <name type="scientific">Mythimna loreyi</name>
    <dbReference type="NCBI Taxonomy" id="667449"/>
    <lineage>
        <taxon>Eukaryota</taxon>
        <taxon>Metazoa</taxon>
        <taxon>Ecdysozoa</taxon>
        <taxon>Arthropoda</taxon>
        <taxon>Hexapoda</taxon>
        <taxon>Insecta</taxon>
        <taxon>Pterygota</taxon>
        <taxon>Neoptera</taxon>
        <taxon>Endopterygota</taxon>
        <taxon>Lepidoptera</taxon>
        <taxon>Glossata</taxon>
        <taxon>Ditrysia</taxon>
        <taxon>Noctuoidea</taxon>
        <taxon>Noctuidae</taxon>
        <taxon>Noctuinae</taxon>
        <taxon>Hadenini</taxon>
        <taxon>Mythimna</taxon>
    </lineage>
</organism>
<accession>A0ACC2QXB8</accession>
<comment type="caution">
    <text evidence="1">The sequence shown here is derived from an EMBL/GenBank/DDBJ whole genome shotgun (WGS) entry which is preliminary data.</text>
</comment>